<dbReference type="InterPro" id="IPR038213">
    <property type="entry name" value="IFI6/IFI27-like_sf"/>
</dbReference>
<sequence length="56" mass="6287">MFWVLFMIAGWVLKFFGFGVLGPTAGTFAPWWQAFYAGNVPQGSLFSFFQWAGMAV</sequence>
<gene>
    <name evidence="6" type="ORF">Daus18300_010775</name>
</gene>
<evidence type="ECO:0000256" key="5">
    <source>
        <dbReference type="ARBA" id="ARBA00023136"/>
    </source>
</evidence>
<comment type="subcellular location">
    <subcellularLocation>
        <location evidence="1">Membrane</location>
        <topology evidence="1">Multi-pass membrane protein</topology>
    </subcellularLocation>
</comment>
<dbReference type="Proteomes" id="UP001583177">
    <property type="component" value="Unassembled WGS sequence"/>
</dbReference>
<keyword evidence="4" id="KW-1133">Transmembrane helix</keyword>
<evidence type="ECO:0000313" key="7">
    <source>
        <dbReference type="Proteomes" id="UP001583177"/>
    </source>
</evidence>
<name>A0ABR3W9B6_9PEZI</name>
<comment type="similarity">
    <text evidence="2">Belongs to the IFI6/IFI27 family.</text>
</comment>
<organism evidence="6 7">
    <name type="scientific">Diaporthe australafricana</name>
    <dbReference type="NCBI Taxonomy" id="127596"/>
    <lineage>
        <taxon>Eukaryota</taxon>
        <taxon>Fungi</taxon>
        <taxon>Dikarya</taxon>
        <taxon>Ascomycota</taxon>
        <taxon>Pezizomycotina</taxon>
        <taxon>Sordariomycetes</taxon>
        <taxon>Sordariomycetidae</taxon>
        <taxon>Diaporthales</taxon>
        <taxon>Diaporthaceae</taxon>
        <taxon>Diaporthe</taxon>
    </lineage>
</organism>
<evidence type="ECO:0000256" key="3">
    <source>
        <dbReference type="ARBA" id="ARBA00022692"/>
    </source>
</evidence>
<keyword evidence="3" id="KW-0812">Transmembrane</keyword>
<evidence type="ECO:0000313" key="6">
    <source>
        <dbReference type="EMBL" id="KAL1856403.1"/>
    </source>
</evidence>
<dbReference type="EMBL" id="JAWRVE010000122">
    <property type="protein sequence ID" value="KAL1856403.1"/>
    <property type="molecule type" value="Genomic_DNA"/>
</dbReference>
<evidence type="ECO:0000256" key="1">
    <source>
        <dbReference type="ARBA" id="ARBA00004141"/>
    </source>
</evidence>
<comment type="caution">
    <text evidence="6">The sequence shown here is derived from an EMBL/GenBank/DDBJ whole genome shotgun (WGS) entry which is preliminary data.</text>
</comment>
<dbReference type="InterPro" id="IPR009311">
    <property type="entry name" value="IFI6/IFI27-like"/>
</dbReference>
<proteinExistence type="inferred from homology"/>
<accession>A0ABR3W9B6</accession>
<keyword evidence="7" id="KW-1185">Reference proteome</keyword>
<keyword evidence="5" id="KW-0472">Membrane</keyword>
<evidence type="ECO:0000256" key="2">
    <source>
        <dbReference type="ARBA" id="ARBA00007262"/>
    </source>
</evidence>
<protein>
    <submittedName>
        <fullName evidence="6">Uncharacterized protein</fullName>
    </submittedName>
</protein>
<reference evidence="6 7" key="1">
    <citation type="journal article" date="2024" name="IMA Fungus">
        <title>IMA Genome - F19 : A genome assembly and annotation guide to empower mycologists, including annotated draft genome sequences of Ceratocystis pirilliformis, Diaporthe australafricana, Fusarium ophioides, Paecilomyces lecythidis, and Sporothrix stenoceras.</title>
        <authorList>
            <person name="Aylward J."/>
            <person name="Wilson A.M."/>
            <person name="Visagie C.M."/>
            <person name="Spraker J."/>
            <person name="Barnes I."/>
            <person name="Buitendag C."/>
            <person name="Ceriani C."/>
            <person name="Del Mar Angel L."/>
            <person name="du Plessis D."/>
            <person name="Fuchs T."/>
            <person name="Gasser K."/>
            <person name="Kramer D."/>
            <person name="Li W."/>
            <person name="Munsamy K."/>
            <person name="Piso A."/>
            <person name="Price J.L."/>
            <person name="Sonnekus B."/>
            <person name="Thomas C."/>
            <person name="van der Nest A."/>
            <person name="van Dijk A."/>
            <person name="van Heerden A."/>
            <person name="van Vuuren N."/>
            <person name="Yilmaz N."/>
            <person name="Duong T.A."/>
            <person name="van der Merwe N.A."/>
            <person name="Wingfield M.J."/>
            <person name="Wingfield B.D."/>
        </authorList>
    </citation>
    <scope>NUCLEOTIDE SEQUENCE [LARGE SCALE GENOMIC DNA]</scope>
    <source>
        <strain evidence="6 7">CMW 18300</strain>
    </source>
</reference>
<dbReference type="Gene3D" id="6.10.110.10">
    <property type="match status" value="1"/>
</dbReference>
<evidence type="ECO:0000256" key="4">
    <source>
        <dbReference type="ARBA" id="ARBA00022989"/>
    </source>
</evidence>
<dbReference type="Pfam" id="PF06140">
    <property type="entry name" value="Ifi-6-16"/>
    <property type="match status" value="1"/>
</dbReference>